<dbReference type="Pfam" id="PF00929">
    <property type="entry name" value="RNase_T"/>
    <property type="match status" value="1"/>
</dbReference>
<dbReference type="EMBL" id="KV417485">
    <property type="protein sequence ID" value="KZP32466.1"/>
    <property type="molecule type" value="Genomic_DNA"/>
</dbReference>
<dbReference type="PANTHER" id="PTHR12801:SF45">
    <property type="entry name" value="RNA EXONUCLEASE 4"/>
    <property type="match status" value="1"/>
</dbReference>
<evidence type="ECO:0000256" key="4">
    <source>
        <dbReference type="ARBA" id="ARBA00022839"/>
    </source>
</evidence>
<dbReference type="SUPFAM" id="SSF53098">
    <property type="entry name" value="Ribonuclease H-like"/>
    <property type="match status" value="1"/>
</dbReference>
<comment type="function">
    <text evidence="5">Exoribonuclease involved in ribosome biosynthesis. Involved in the processing of ITS1, the internal transcribed spacer localized between the 18S and 5.8S rRNAs.</text>
</comment>
<dbReference type="Gene3D" id="3.30.420.10">
    <property type="entry name" value="Ribonuclease H-like superfamily/Ribonuclease H"/>
    <property type="match status" value="1"/>
</dbReference>
<organism evidence="7 8">
    <name type="scientific">Athelia psychrophila</name>
    <dbReference type="NCBI Taxonomy" id="1759441"/>
    <lineage>
        <taxon>Eukaryota</taxon>
        <taxon>Fungi</taxon>
        <taxon>Dikarya</taxon>
        <taxon>Basidiomycota</taxon>
        <taxon>Agaricomycotina</taxon>
        <taxon>Agaricomycetes</taxon>
        <taxon>Agaricomycetidae</taxon>
        <taxon>Atheliales</taxon>
        <taxon>Atheliaceae</taxon>
        <taxon>Athelia</taxon>
    </lineage>
</organism>
<evidence type="ECO:0000256" key="5">
    <source>
        <dbReference type="ARBA" id="ARBA00025599"/>
    </source>
</evidence>
<dbReference type="GO" id="GO:0000027">
    <property type="term" value="P:ribosomal large subunit assembly"/>
    <property type="evidence" value="ECO:0007669"/>
    <property type="project" value="TreeGrafter"/>
</dbReference>
<accession>A0A166V8T6</accession>
<keyword evidence="4" id="KW-0269">Exonuclease</keyword>
<dbReference type="GO" id="GO:0006364">
    <property type="term" value="P:rRNA processing"/>
    <property type="evidence" value="ECO:0007669"/>
    <property type="project" value="UniProtKB-KW"/>
</dbReference>
<evidence type="ECO:0000256" key="3">
    <source>
        <dbReference type="ARBA" id="ARBA00022801"/>
    </source>
</evidence>
<feature type="domain" description="Exonuclease" evidence="6">
    <location>
        <begin position="10"/>
        <end position="173"/>
    </location>
</feature>
<dbReference type="SMART" id="SM00479">
    <property type="entry name" value="EXOIII"/>
    <property type="match status" value="1"/>
</dbReference>
<name>A0A166V8T6_9AGAM</name>
<reference evidence="7 8" key="1">
    <citation type="journal article" date="2016" name="Mol. Biol. Evol.">
        <title>Comparative Genomics of Early-Diverging Mushroom-Forming Fungi Provides Insights into the Origins of Lignocellulose Decay Capabilities.</title>
        <authorList>
            <person name="Nagy L.G."/>
            <person name="Riley R."/>
            <person name="Tritt A."/>
            <person name="Adam C."/>
            <person name="Daum C."/>
            <person name="Floudas D."/>
            <person name="Sun H."/>
            <person name="Yadav J.S."/>
            <person name="Pangilinan J."/>
            <person name="Larsson K.H."/>
            <person name="Matsuura K."/>
            <person name="Barry K."/>
            <person name="Labutti K."/>
            <person name="Kuo R."/>
            <person name="Ohm R.A."/>
            <person name="Bhattacharya S.S."/>
            <person name="Shirouzu T."/>
            <person name="Yoshinaga Y."/>
            <person name="Martin F.M."/>
            <person name="Grigoriev I.V."/>
            <person name="Hibbett D.S."/>
        </authorList>
    </citation>
    <scope>NUCLEOTIDE SEQUENCE [LARGE SCALE GENOMIC DNA]</scope>
    <source>
        <strain evidence="7 8">CBS 109695</strain>
    </source>
</reference>
<dbReference type="Proteomes" id="UP000076532">
    <property type="component" value="Unassembled WGS sequence"/>
</dbReference>
<dbReference type="OrthoDB" id="8191639at2759"/>
<proteinExistence type="predicted"/>
<dbReference type="AlphaFoldDB" id="A0A166V8T6"/>
<dbReference type="STRING" id="436010.A0A166V8T6"/>
<keyword evidence="2" id="KW-0540">Nuclease</keyword>
<keyword evidence="1" id="KW-0698">rRNA processing</keyword>
<dbReference type="PANTHER" id="PTHR12801">
    <property type="entry name" value="RNA EXONUCLEASE REXO1 / RECO3 FAMILY MEMBER-RELATED"/>
    <property type="match status" value="1"/>
</dbReference>
<dbReference type="InterPro" id="IPR012337">
    <property type="entry name" value="RNaseH-like_sf"/>
</dbReference>
<gene>
    <name evidence="7" type="ORF">FIBSPDRAFT_722515</name>
</gene>
<evidence type="ECO:0000256" key="2">
    <source>
        <dbReference type="ARBA" id="ARBA00022722"/>
    </source>
</evidence>
<protein>
    <recommendedName>
        <fullName evidence="6">Exonuclease domain-containing protein</fullName>
    </recommendedName>
</protein>
<keyword evidence="8" id="KW-1185">Reference proteome</keyword>
<sequence>MDTTAISPRRFLSIACTIVGCGLGGSTSMLAHVILVDYHGNTVFDNHVAPTMFISDYRTSVTGLLPMHLDGAPEFTKVQRDVADKIHGKVLVGHAIWNDLSVLGLQHLAVATRDVALYMPFRITLSTDRVIGLQTLMWHFMARQIQRQAIISPLENARAAMDLYRSAASDWNYQISRGNWPCALPSSTFSRCYL</sequence>
<dbReference type="InterPro" id="IPR013520">
    <property type="entry name" value="Ribonucl_H"/>
</dbReference>
<dbReference type="InterPro" id="IPR036397">
    <property type="entry name" value="RNaseH_sf"/>
</dbReference>
<dbReference type="GO" id="GO:0005634">
    <property type="term" value="C:nucleus"/>
    <property type="evidence" value="ECO:0007669"/>
    <property type="project" value="TreeGrafter"/>
</dbReference>
<evidence type="ECO:0000256" key="1">
    <source>
        <dbReference type="ARBA" id="ARBA00022552"/>
    </source>
</evidence>
<evidence type="ECO:0000313" key="7">
    <source>
        <dbReference type="EMBL" id="KZP32466.1"/>
    </source>
</evidence>
<dbReference type="GO" id="GO:0004527">
    <property type="term" value="F:exonuclease activity"/>
    <property type="evidence" value="ECO:0007669"/>
    <property type="project" value="UniProtKB-KW"/>
</dbReference>
<dbReference type="GO" id="GO:0003676">
    <property type="term" value="F:nucleic acid binding"/>
    <property type="evidence" value="ECO:0007669"/>
    <property type="project" value="InterPro"/>
</dbReference>
<evidence type="ECO:0000313" key="8">
    <source>
        <dbReference type="Proteomes" id="UP000076532"/>
    </source>
</evidence>
<evidence type="ECO:0000259" key="6">
    <source>
        <dbReference type="SMART" id="SM00479"/>
    </source>
</evidence>
<dbReference type="InterPro" id="IPR047021">
    <property type="entry name" value="REXO1/3/4-like"/>
</dbReference>
<keyword evidence="3" id="KW-0378">Hydrolase</keyword>